<sequence>MPTVNSAHTPTPFMIRASLVNARNPFVFVDSSSMPSVYCDAEPASSTSLRIIEEICIAGAMRFGLTRDTAMASQVRGTPKIVLLSPGRCEADTEGYAQEPDIVVLPFSMRKPHPSLQLTGAVSLGTALSILGTVTWDLRHLRNPSINHDTHRGNEVRDASQPAEIG</sequence>
<feature type="region of interest" description="Disordered" evidence="3">
    <location>
        <begin position="144"/>
        <end position="166"/>
    </location>
</feature>
<keyword evidence="5" id="KW-1185">Reference proteome</keyword>
<comment type="similarity">
    <text evidence="1">Belongs to the PrpF family.</text>
</comment>
<reference evidence="4 5" key="1">
    <citation type="submission" date="2019-04" db="EMBL/GenBank/DDBJ databases">
        <title>Aspergillus burnettii sp. nov., novel species from soil in southeast Queensland.</title>
        <authorList>
            <person name="Gilchrist C.L.M."/>
            <person name="Pitt J.I."/>
            <person name="Lange L."/>
            <person name="Lacey H.J."/>
            <person name="Vuong D."/>
            <person name="Midgley D.J."/>
            <person name="Greenfield P."/>
            <person name="Bradbury M."/>
            <person name="Lacey E."/>
            <person name="Busk P.K."/>
            <person name="Pilgaard B."/>
            <person name="Chooi Y.H."/>
            <person name="Piggott A.M."/>
        </authorList>
    </citation>
    <scope>NUCLEOTIDE SEQUENCE [LARGE SCALE GENOMIC DNA]</scope>
    <source>
        <strain evidence="4 5">FRR 5400</strain>
    </source>
</reference>
<gene>
    <name evidence="4" type="ORF">ETB97_002738</name>
</gene>
<dbReference type="Gene3D" id="3.10.310.10">
    <property type="entry name" value="Diaminopimelate Epimerase, Chain A, domain 1"/>
    <property type="match status" value="1"/>
</dbReference>
<organism evidence="4 5">
    <name type="scientific">Petromyces alliaceus</name>
    <name type="common">Aspergillus alliaceus</name>
    <dbReference type="NCBI Taxonomy" id="209559"/>
    <lineage>
        <taxon>Eukaryota</taxon>
        <taxon>Fungi</taxon>
        <taxon>Dikarya</taxon>
        <taxon>Ascomycota</taxon>
        <taxon>Pezizomycotina</taxon>
        <taxon>Eurotiomycetes</taxon>
        <taxon>Eurotiomycetidae</taxon>
        <taxon>Eurotiales</taxon>
        <taxon>Aspergillaceae</taxon>
        <taxon>Aspergillus</taxon>
        <taxon>Aspergillus subgen. Circumdati</taxon>
    </lineage>
</organism>
<dbReference type="AlphaFoldDB" id="A0A8H6E5U4"/>
<evidence type="ECO:0000256" key="1">
    <source>
        <dbReference type="ARBA" id="ARBA00007673"/>
    </source>
</evidence>
<name>A0A8H6E5U4_PETAA</name>
<accession>A0A8H6E5U4</accession>
<evidence type="ECO:0000313" key="4">
    <source>
        <dbReference type="EMBL" id="KAF5859563.1"/>
    </source>
</evidence>
<evidence type="ECO:0000256" key="2">
    <source>
        <dbReference type="ARBA" id="ARBA00023235"/>
    </source>
</evidence>
<dbReference type="GO" id="GO:0016853">
    <property type="term" value="F:isomerase activity"/>
    <property type="evidence" value="ECO:0007669"/>
    <property type="project" value="UniProtKB-KW"/>
</dbReference>
<feature type="compositionally biased region" description="Basic and acidic residues" evidence="3">
    <location>
        <begin position="148"/>
        <end position="158"/>
    </location>
</feature>
<dbReference type="SUPFAM" id="SSF54506">
    <property type="entry name" value="Diaminopimelate epimerase-like"/>
    <property type="match status" value="1"/>
</dbReference>
<keyword evidence="2" id="KW-0413">Isomerase</keyword>
<evidence type="ECO:0000313" key="5">
    <source>
        <dbReference type="Proteomes" id="UP000541154"/>
    </source>
</evidence>
<protein>
    <submittedName>
        <fullName evidence="4">Uncharacterized protein</fullName>
    </submittedName>
</protein>
<dbReference type="EMBL" id="SPNV01000160">
    <property type="protein sequence ID" value="KAF5859563.1"/>
    <property type="molecule type" value="Genomic_DNA"/>
</dbReference>
<dbReference type="PANTHER" id="PTHR43709">
    <property type="entry name" value="ACONITATE ISOMERASE-RELATED"/>
    <property type="match status" value="1"/>
</dbReference>
<proteinExistence type="inferred from homology"/>
<dbReference type="Pfam" id="PF04303">
    <property type="entry name" value="PrpF"/>
    <property type="match status" value="1"/>
</dbReference>
<dbReference type="PANTHER" id="PTHR43709:SF2">
    <property type="entry name" value="DUF453 DOMAIN PROTEIN (AFU_ORTHOLOGUE AFUA_6G00360)"/>
    <property type="match status" value="1"/>
</dbReference>
<dbReference type="InterPro" id="IPR007400">
    <property type="entry name" value="PrpF-like"/>
</dbReference>
<evidence type="ECO:0000256" key="3">
    <source>
        <dbReference type="SAM" id="MobiDB-lite"/>
    </source>
</evidence>
<comment type="caution">
    <text evidence="4">The sequence shown here is derived from an EMBL/GenBank/DDBJ whole genome shotgun (WGS) entry which is preliminary data.</text>
</comment>
<dbReference type="Proteomes" id="UP000541154">
    <property type="component" value="Unassembled WGS sequence"/>
</dbReference>